<feature type="compositionally biased region" description="Basic residues" evidence="7">
    <location>
        <begin position="191"/>
        <end position="207"/>
    </location>
</feature>
<proteinExistence type="predicted"/>
<evidence type="ECO:0000256" key="4">
    <source>
        <dbReference type="ARBA" id="ARBA00022454"/>
    </source>
</evidence>
<dbReference type="GO" id="GO:0005634">
    <property type="term" value="C:nucleus"/>
    <property type="evidence" value="ECO:0007669"/>
    <property type="project" value="UniProtKB-SubCell"/>
</dbReference>
<keyword evidence="4" id="KW-0158">Chromosome</keyword>
<dbReference type="CDD" id="cd00073">
    <property type="entry name" value="H15"/>
    <property type="match status" value="1"/>
</dbReference>
<dbReference type="Proteomes" id="UP000708208">
    <property type="component" value="Unassembled WGS sequence"/>
</dbReference>
<feature type="compositionally biased region" description="Basic residues" evidence="7">
    <location>
        <begin position="134"/>
        <end position="146"/>
    </location>
</feature>
<gene>
    <name evidence="9" type="ORF">AFUS01_LOCUS25468</name>
</gene>
<comment type="caution">
    <text evidence="9">The sequence shown here is derived from an EMBL/GenBank/DDBJ whole genome shotgun (WGS) entry which is preliminary data.</text>
</comment>
<feature type="compositionally biased region" description="Low complexity" evidence="7">
    <location>
        <begin position="147"/>
        <end position="156"/>
    </location>
</feature>
<evidence type="ECO:0000313" key="9">
    <source>
        <dbReference type="EMBL" id="CAG7786922.1"/>
    </source>
</evidence>
<feature type="region of interest" description="Disordered" evidence="7">
    <location>
        <begin position="85"/>
        <end position="231"/>
    </location>
</feature>
<dbReference type="FunFam" id="1.10.10.10:FF:000140">
    <property type="entry name" value="Histone H1.0"/>
    <property type="match status" value="1"/>
</dbReference>
<organism evidence="9 10">
    <name type="scientific">Allacma fusca</name>
    <dbReference type="NCBI Taxonomy" id="39272"/>
    <lineage>
        <taxon>Eukaryota</taxon>
        <taxon>Metazoa</taxon>
        <taxon>Ecdysozoa</taxon>
        <taxon>Arthropoda</taxon>
        <taxon>Hexapoda</taxon>
        <taxon>Collembola</taxon>
        <taxon>Symphypleona</taxon>
        <taxon>Sminthuridae</taxon>
        <taxon>Allacma</taxon>
    </lineage>
</organism>
<dbReference type="PROSITE" id="PS51504">
    <property type="entry name" value="H15"/>
    <property type="match status" value="1"/>
</dbReference>
<protein>
    <recommendedName>
        <fullName evidence="8">H15 domain-containing protein</fullName>
    </recommendedName>
</protein>
<evidence type="ECO:0000256" key="6">
    <source>
        <dbReference type="ARBA" id="ARBA00023242"/>
    </source>
</evidence>
<evidence type="ECO:0000256" key="7">
    <source>
        <dbReference type="SAM" id="MobiDB-lite"/>
    </source>
</evidence>
<dbReference type="OrthoDB" id="10069608at2759"/>
<keyword evidence="5" id="KW-0238">DNA-binding</keyword>
<dbReference type="Pfam" id="PF00538">
    <property type="entry name" value="Linker_histone"/>
    <property type="match status" value="1"/>
</dbReference>
<dbReference type="GO" id="GO:0003677">
    <property type="term" value="F:DNA binding"/>
    <property type="evidence" value="ECO:0007669"/>
    <property type="project" value="UniProtKB-KW"/>
</dbReference>
<evidence type="ECO:0000259" key="8">
    <source>
        <dbReference type="PROSITE" id="PS51504"/>
    </source>
</evidence>
<feature type="domain" description="H15" evidence="8">
    <location>
        <begin position="31"/>
        <end position="106"/>
    </location>
</feature>
<feature type="region of interest" description="Disordered" evidence="7">
    <location>
        <begin position="1"/>
        <end position="33"/>
    </location>
</feature>
<dbReference type="SMART" id="SM00526">
    <property type="entry name" value="H15"/>
    <property type="match status" value="1"/>
</dbReference>
<evidence type="ECO:0000313" key="10">
    <source>
        <dbReference type="Proteomes" id="UP000708208"/>
    </source>
</evidence>
<reference evidence="9" key="1">
    <citation type="submission" date="2021-06" db="EMBL/GenBank/DDBJ databases">
        <authorList>
            <person name="Hodson N. C."/>
            <person name="Mongue J. A."/>
            <person name="Jaron S. K."/>
        </authorList>
    </citation>
    <scope>NUCLEOTIDE SEQUENCE</scope>
</reference>
<keyword evidence="6" id="KW-0539">Nucleus</keyword>
<evidence type="ECO:0000256" key="5">
    <source>
        <dbReference type="ARBA" id="ARBA00023125"/>
    </source>
</evidence>
<evidence type="ECO:0000256" key="2">
    <source>
        <dbReference type="ARBA" id="ARBA00004123"/>
    </source>
</evidence>
<comment type="function">
    <text evidence="1">Histones H1 are necessary for the condensation of nucleosome chains into higher-order structures.</text>
</comment>
<keyword evidence="10" id="KW-1185">Reference proteome</keyword>
<name>A0A8J2KEA0_9HEXA</name>
<dbReference type="EMBL" id="CAJVCH010329324">
    <property type="protein sequence ID" value="CAG7786922.1"/>
    <property type="molecule type" value="Genomic_DNA"/>
</dbReference>
<feature type="compositionally biased region" description="Basic residues" evidence="7">
    <location>
        <begin position="109"/>
        <end position="126"/>
    </location>
</feature>
<dbReference type="GO" id="GO:0006334">
    <property type="term" value="P:nucleosome assembly"/>
    <property type="evidence" value="ECO:0007669"/>
    <property type="project" value="InterPro"/>
</dbReference>
<evidence type="ECO:0000256" key="1">
    <source>
        <dbReference type="ARBA" id="ARBA00002809"/>
    </source>
</evidence>
<dbReference type="GO" id="GO:0000786">
    <property type="term" value="C:nucleosome"/>
    <property type="evidence" value="ECO:0007669"/>
    <property type="project" value="InterPro"/>
</dbReference>
<dbReference type="AlphaFoldDB" id="A0A8J2KEA0"/>
<evidence type="ECO:0000256" key="3">
    <source>
        <dbReference type="ARBA" id="ARBA00004286"/>
    </source>
</evidence>
<accession>A0A8J2KEA0</accession>
<comment type="subcellular location">
    <subcellularLocation>
        <location evidence="3">Chromosome</location>
    </subcellularLocation>
    <subcellularLocation>
        <location evidence="2">Nucleus</location>
    </subcellularLocation>
</comment>
<sequence length="231" mass="23843">MTETKTTIEAPPAPAPATPKKGKAKKPADKKVPPASVLVIEAVTKLNEKSGSSLLAIKKFISENHKDVDVARLAPFIKKALSKAVEKGTLLQPKGTGAAGSFKLAVKPKAVKKPAGQKKLKVKKPKAAKESKPKKPIAKKAAKAKSPKAVSSSPKKAGVKAKAPKAPSPKKVVAKPKPGKKPAAAPEKKVKAVKAGKPKGVKTKLPKKVMPAAKPRAGKKPAAVKKAAAAK</sequence>
<dbReference type="InterPro" id="IPR005818">
    <property type="entry name" value="Histone_H1/H5_H15"/>
</dbReference>